<name>A0AC58U260_TOBAC</name>
<reference evidence="2" key="2">
    <citation type="submission" date="2025-08" db="UniProtKB">
        <authorList>
            <consortium name="RefSeq"/>
        </authorList>
    </citation>
    <scope>IDENTIFICATION</scope>
    <source>
        <tissue evidence="2">Leaf</tissue>
    </source>
</reference>
<keyword evidence="1" id="KW-1185">Reference proteome</keyword>
<protein>
    <submittedName>
        <fullName evidence="2">Uncharacterized protein LOC142178144</fullName>
    </submittedName>
</protein>
<evidence type="ECO:0000313" key="2">
    <source>
        <dbReference type="RefSeq" id="XP_075103574.1"/>
    </source>
</evidence>
<evidence type="ECO:0000313" key="1">
    <source>
        <dbReference type="Proteomes" id="UP000790787"/>
    </source>
</evidence>
<reference evidence="1" key="1">
    <citation type="journal article" date="2014" name="Nat. Commun.">
        <title>The tobacco genome sequence and its comparison with those of tomato and potato.</title>
        <authorList>
            <person name="Sierro N."/>
            <person name="Battey J.N."/>
            <person name="Ouadi S."/>
            <person name="Bakaher N."/>
            <person name="Bovet L."/>
            <person name="Willig A."/>
            <person name="Goepfert S."/>
            <person name="Peitsch M.C."/>
            <person name="Ivanov N.V."/>
        </authorList>
    </citation>
    <scope>NUCLEOTIDE SEQUENCE [LARGE SCALE GENOMIC DNA]</scope>
</reference>
<dbReference type="RefSeq" id="XP_075103574.1">
    <property type="nucleotide sequence ID" value="XM_075247473.1"/>
</dbReference>
<accession>A0AC58U260</accession>
<proteinExistence type="predicted"/>
<dbReference type="Proteomes" id="UP000790787">
    <property type="component" value="Chromosome 24"/>
</dbReference>
<sequence>MALWKWALLCRVLQEVCRRVFFPCSATDYINTERSQILVGSKSYVIYCDASRIGIGCVLMQHGKVIAYASRQLKKHEQNYPTHDLDLEARWWLELLKDYYINILYYPSKANVVVNALIGKSMGCLAYLQPQKRDLVHELRQLASLGVRLIDSEDIGVAVQNTVTTCLVTKVKQRQYEDLVLIEYSQVAKKKKESPYIVTSDRVLKYKYRLCVIDVVGLRRQIMAEVHHSRYTIHPGSTNMYHDLKRVYWWDGMKRDIAEFVV</sequence>
<organism evidence="1 2">
    <name type="scientific">Nicotiana tabacum</name>
    <name type="common">Common tobacco</name>
    <dbReference type="NCBI Taxonomy" id="4097"/>
    <lineage>
        <taxon>Eukaryota</taxon>
        <taxon>Viridiplantae</taxon>
        <taxon>Streptophyta</taxon>
        <taxon>Embryophyta</taxon>
        <taxon>Tracheophyta</taxon>
        <taxon>Spermatophyta</taxon>
        <taxon>Magnoliopsida</taxon>
        <taxon>eudicotyledons</taxon>
        <taxon>Gunneridae</taxon>
        <taxon>Pentapetalae</taxon>
        <taxon>asterids</taxon>
        <taxon>lamiids</taxon>
        <taxon>Solanales</taxon>
        <taxon>Solanaceae</taxon>
        <taxon>Nicotianoideae</taxon>
        <taxon>Nicotianeae</taxon>
        <taxon>Nicotiana</taxon>
    </lineage>
</organism>
<gene>
    <name evidence="2" type="primary">LOC142178144</name>
</gene>